<feature type="region of interest" description="Disordered" evidence="11">
    <location>
        <begin position="103"/>
        <end position="122"/>
    </location>
</feature>
<dbReference type="InterPro" id="IPR044046">
    <property type="entry name" value="E3_ligase_UBR-like_C"/>
</dbReference>
<evidence type="ECO:0000256" key="8">
    <source>
        <dbReference type="ARBA" id="ARBA00046341"/>
    </source>
</evidence>
<dbReference type="InterPro" id="IPR055194">
    <property type="entry name" value="UBR1-like_WH"/>
</dbReference>
<keyword evidence="14" id="KW-1185">Reference proteome</keyword>
<feature type="domain" description="UBR-type" evidence="12">
    <location>
        <begin position="141"/>
        <end position="215"/>
    </location>
</feature>
<keyword evidence="4 10" id="KW-0479">Metal-binding</keyword>
<keyword evidence="7 10" id="KW-0862">Zinc</keyword>
<keyword evidence="13" id="KW-0436">Ligase</keyword>
<comment type="pathway">
    <text evidence="2 10">Protein modification; protein ubiquitination.</text>
</comment>
<evidence type="ECO:0000256" key="5">
    <source>
        <dbReference type="ARBA" id="ARBA00022771"/>
    </source>
</evidence>
<dbReference type="SUPFAM" id="SSF54736">
    <property type="entry name" value="ClpS-like"/>
    <property type="match status" value="1"/>
</dbReference>
<evidence type="ECO:0000256" key="10">
    <source>
        <dbReference type="RuleBase" id="RU366018"/>
    </source>
</evidence>
<feature type="region of interest" description="Disordered" evidence="11">
    <location>
        <begin position="221"/>
        <end position="259"/>
    </location>
</feature>
<dbReference type="SMART" id="SM00396">
    <property type="entry name" value="ZnF_UBR1"/>
    <property type="match status" value="1"/>
</dbReference>
<feature type="compositionally biased region" description="Acidic residues" evidence="11">
    <location>
        <begin position="1375"/>
        <end position="1389"/>
    </location>
</feature>
<dbReference type="Pfam" id="PF22960">
    <property type="entry name" value="WHD_UBR1"/>
    <property type="match status" value="1"/>
</dbReference>
<dbReference type="PANTHER" id="PTHR21497:SF24">
    <property type="entry name" value="E3 UBIQUITIN-PROTEIN LIGASE UBR1"/>
    <property type="match status" value="1"/>
</dbReference>
<feature type="region of interest" description="Disordered" evidence="11">
    <location>
        <begin position="433"/>
        <end position="452"/>
    </location>
</feature>
<dbReference type="Pfam" id="PF18995">
    <property type="entry name" value="PRT6_C"/>
    <property type="match status" value="1"/>
</dbReference>
<dbReference type="GO" id="GO:0071596">
    <property type="term" value="P:ubiquitin-dependent protein catabolic process via the N-end rule pathway"/>
    <property type="evidence" value="ECO:0007669"/>
    <property type="project" value="UniProtKB-UniRule"/>
</dbReference>
<feature type="region of interest" description="Disordered" evidence="11">
    <location>
        <begin position="376"/>
        <end position="406"/>
    </location>
</feature>
<dbReference type="GO" id="GO:0000151">
    <property type="term" value="C:ubiquitin ligase complex"/>
    <property type="evidence" value="ECO:0007669"/>
    <property type="project" value="TreeGrafter"/>
</dbReference>
<evidence type="ECO:0000313" key="13">
    <source>
        <dbReference type="EMBL" id="SPO20619.1"/>
    </source>
</evidence>
<dbReference type="UniPathway" id="UPA00143"/>
<name>A0A5C3DUD7_9BASI</name>
<dbReference type="EMBL" id="OOIN01000002">
    <property type="protein sequence ID" value="SPO20619.1"/>
    <property type="molecule type" value="Genomic_DNA"/>
</dbReference>
<evidence type="ECO:0000256" key="9">
    <source>
        <dbReference type="PROSITE-ProRule" id="PRU00508"/>
    </source>
</evidence>
<dbReference type="Gene3D" id="3.30.1390.10">
    <property type="match status" value="1"/>
</dbReference>
<evidence type="ECO:0000313" key="14">
    <source>
        <dbReference type="Proteomes" id="UP000324022"/>
    </source>
</evidence>
<comment type="function">
    <text evidence="10">Ubiquitin ligase protein which is a component of the N-end rule pathway. Recognizes and binds to proteins bearing specific N-terminal residues that are destabilizing according to the N-end rule, leading to their ubiquitination and subsequent degradation.</text>
</comment>
<dbReference type="Pfam" id="PF02207">
    <property type="entry name" value="zf-UBR"/>
    <property type="match status" value="1"/>
</dbReference>
<feature type="region of interest" description="Disordered" evidence="11">
    <location>
        <begin position="1453"/>
        <end position="1492"/>
    </location>
</feature>
<dbReference type="InterPro" id="IPR014719">
    <property type="entry name" value="Ribosomal_bL12_C/ClpS-like"/>
</dbReference>
<dbReference type="Proteomes" id="UP000324022">
    <property type="component" value="Unassembled WGS sequence"/>
</dbReference>
<feature type="compositionally biased region" description="Polar residues" evidence="11">
    <location>
        <begin position="232"/>
        <end position="244"/>
    </location>
</feature>
<dbReference type="InterPro" id="IPR003769">
    <property type="entry name" value="ClpS_core"/>
</dbReference>
<evidence type="ECO:0000256" key="6">
    <source>
        <dbReference type="ARBA" id="ARBA00022786"/>
    </source>
</evidence>
<dbReference type="OrthoDB" id="26387at2759"/>
<sequence length="2231" mass="245543">MRRDSASRTARSAKVGVCDLLSQLVPLPDQAEPSSYLVSPQVKASLQRNLFRHLFESVPSPAVLIPCDPGTSIKDALNLIASYDWNLSRAQIEETREIALARKKGKQAQRAPSPWSTSSAYDDVEDPDLLGPEYSEARRGMPCGHLFQKGEAIYRCRDCGLDDTCVQCAPCFQASIHAKQGHDVVFSVSSSSGGCCDCGDPEAWKQDVCCRYHSEASSATENAASTDMDLEAQSQERQQASHTAIQAGGGASNASDEAEGLEQIDEALATLPAQLREPLLDVVAELVTLIVTVFDHAPEFDIIPVLHTPDVVPHLPSLEEGLVSQNSSRTPSKRKSSTTGPHDSDEDMSAVEVENLVGDSIDEDDDDLNADRMAWGSRARRGSRSGPDAKAAGEGSSWRSAPRSLEYQSSNASENLMAASEVLYANQAASASASRRKSSLDGEKSQPARDATSSNRQFAVLLWNDEKHSFSQVIDIVTDATGRSEHEAKGVAERVDKHGREIIEVGSDLRRLYQIARVLHSIDLAVTIRPAFDVFAEEVIQIVLNFLMDLSNCNLYLPSSQDTTSLSSWLGQPLKPDAAAFKHIVARSFFAPFHPLKPVEAGSMSPDFFDPRYLTNYEGLLLMDCKLWKSARIDIKALLMSLIARREIKKEVSLRFAKIYPKLVETFMLRDREQEYSICFLTVQLFSVPSIATMLVEKVSFLSKLLLLLQSIFAGSLVNEKMDLVLPPPTPANSQANVHLMFLRQSRSYHIFYDIRYLLASEGVQKLIASGGHGHTDYFLKCLSLFQAIHPSKRAVSAHVEFESEMWIPVFHISSHLGKAAKMFGEAFAFAAPAQLVEAMVGTVNAICWSSVKLSNADSDSYPPTVFHDARYTIGAEAGTKTMPVVHFAVETQHVSFHHPMHWLLAELIRQIPVVGHDALQRWSGMKRLDDLLQSKVDEKNLLIALDYPLRVCVKLAQIRCNMWVRNGFVIRSQAHHYRDNSMRGIMYDQDLLLVQAGFAMLDTDRFLLTMLDRFRLLPWFNQSDTPGEKPYDAVQGVFLAEEFLYLITTCLSELSSVCAWPIEAQIRREVIHFLALGQGTFSDVTKNIPEKFTDHAAFERILSQISTFRAPDGTHDFGIFELKDECYAEIQPFFYHYTRNQREKVEDVLRNRQKKRLAQSTGRALTTIKDEELPPLVPSPALHQLRGTLFDRLPEMLSNDMLVSLVFKALDNTRALYAYAPDMLVDAALQIIMIGLMDASESFADKAATLPVSRLEAADKEGEEANEESSAESTLVEMLCHIELLEKFKPFKSKITWCLEKVASHNETARSVVQAHFTATGRGAVSAGGAGATGSGVSKQKSAEEARRAAAKARQAAIMQKFSAQQKSLLDQLGAEDDDEDEDDEGEVDAATSSVGAETKAPKKSWGSCILCQENLGADKAFGSLAHVQSSRMMRMTPKQDAPSLQQALEAPLTMDRSSSDGKRIQGTAPMGRSGLPQSHGHKARQGPAYGSFPQEDHRFGFYASTCGHLMHLHCFETYCRSVEQRHTQQIARNHPEDLQRSEFICPLCKSLGNVILPVADMAASGVDMAANAAGNIFTSFDSVVSDATPLQDWIRKINIDILKHSSKTNVTDYQETDHGSGAFLPFFVDHTQSSLQMRLEIANIDRSTAQMIDRLMNVLKPMSHATKAAREKLQQHTILAPQGRKMYIPEELVAYTIAMLEASQRGMTPSPSTDCSVPVEQRSVADALNDSTVDLLRSLIHCLRISTLTFHEGSKGPDIIRRGLLKRLLPHWGGDDAVRSPLLLRDPMTILIEAAVVAPEALTQCTALMYYVCLVQTVFGLAQPSIWPQVYGHMGNVFGQVSAPRPGAGLKAGQISKEDVDEARLIFPDVRWTVANIIGFVGYARGNITLGFDNLDDDTLAKMICSYTLPFLRRAAILRRVLGVSSPATGQDAMDVGEGLPGEYRRLLAQLQIPLPSVALPVRAEKQTPMASLVEGWIKHAYVPLASLFRPLPIQPAPLGNSLFSSQANLAVHDRPSSAAAAAAAAAGAGGGASSSASLASGTLGRSSAGLHSLTSSYLQAAESHPTLLLEHPHIYELSKLPHDLATLLQDTRRRPCKKCNNVPPEPALCLLCGDVVCLQSFCCQSEDDGEKGECNQHMETCGGSIGAYFKIKSNLVLLLYQGNGTFHFLSPYLDSHGEIDVGLRKGRPQKLHQQRYDELRKQIWSHGVANIVARKIEAAMDQGGWQTF</sequence>
<evidence type="ECO:0000256" key="7">
    <source>
        <dbReference type="ARBA" id="ARBA00022833"/>
    </source>
</evidence>
<feature type="region of interest" description="Disordered" evidence="11">
    <location>
        <begin position="1375"/>
        <end position="1400"/>
    </location>
</feature>
<dbReference type="InterPro" id="IPR036390">
    <property type="entry name" value="WH_DNA-bd_sf"/>
</dbReference>
<dbReference type="CDD" id="cd19673">
    <property type="entry name" value="UBR-box_UBR3"/>
    <property type="match status" value="1"/>
</dbReference>
<dbReference type="InterPro" id="IPR039164">
    <property type="entry name" value="UBR1-like"/>
</dbReference>
<evidence type="ECO:0000256" key="1">
    <source>
        <dbReference type="ARBA" id="ARBA00000900"/>
    </source>
</evidence>
<keyword evidence="5 10" id="KW-0863">Zinc-finger</keyword>
<evidence type="ECO:0000256" key="2">
    <source>
        <dbReference type="ARBA" id="ARBA00004906"/>
    </source>
</evidence>
<comment type="catalytic activity">
    <reaction evidence="1 10">
        <text>S-ubiquitinyl-[E2 ubiquitin-conjugating enzyme]-L-cysteine + [acceptor protein]-L-lysine = [E2 ubiquitin-conjugating enzyme]-L-cysteine + N(6)-ubiquitinyl-[acceptor protein]-L-lysine.</text>
        <dbReference type="EC" id="2.3.2.27"/>
    </reaction>
</comment>
<accession>A0A5C3DUD7</accession>
<dbReference type="GO" id="GO:0005737">
    <property type="term" value="C:cytoplasm"/>
    <property type="evidence" value="ECO:0007669"/>
    <property type="project" value="TreeGrafter"/>
</dbReference>
<dbReference type="Gene3D" id="2.10.110.30">
    <property type="match status" value="1"/>
</dbReference>
<keyword evidence="3 10" id="KW-0808">Transferase</keyword>
<comment type="similarity">
    <text evidence="8 10">Belongs to the E3 ubiquitin-protein ligase UBR1-like family.</text>
</comment>
<dbReference type="GO" id="GO:0008270">
    <property type="term" value="F:zinc ion binding"/>
    <property type="evidence" value="ECO:0007669"/>
    <property type="project" value="UniProtKB-UniRule"/>
</dbReference>
<dbReference type="InterPro" id="IPR003126">
    <property type="entry name" value="Znf_UBR"/>
</dbReference>
<evidence type="ECO:0000256" key="3">
    <source>
        <dbReference type="ARBA" id="ARBA00022679"/>
    </source>
</evidence>
<evidence type="ECO:0000256" key="11">
    <source>
        <dbReference type="SAM" id="MobiDB-lite"/>
    </source>
</evidence>
<evidence type="ECO:0000259" key="12">
    <source>
        <dbReference type="PROSITE" id="PS51157"/>
    </source>
</evidence>
<dbReference type="SUPFAM" id="SSF46785">
    <property type="entry name" value="Winged helix' DNA-binding domain"/>
    <property type="match status" value="1"/>
</dbReference>
<dbReference type="EC" id="2.3.2.27" evidence="10"/>
<gene>
    <name evidence="13" type="ORF">UTRI_00095</name>
</gene>
<feature type="compositionally biased region" description="Basic and acidic residues" evidence="11">
    <location>
        <begin position="438"/>
        <end position="447"/>
    </location>
</feature>
<evidence type="ECO:0000256" key="4">
    <source>
        <dbReference type="ARBA" id="ARBA00022723"/>
    </source>
</evidence>
<proteinExistence type="inferred from homology"/>
<protein>
    <recommendedName>
        <fullName evidence="10">E3 ubiquitin-protein ligase</fullName>
        <ecNumber evidence="10">2.3.2.27</ecNumber>
    </recommendedName>
</protein>
<dbReference type="GO" id="GO:0061630">
    <property type="term" value="F:ubiquitin protein ligase activity"/>
    <property type="evidence" value="ECO:0007669"/>
    <property type="project" value="UniProtKB-UniRule"/>
</dbReference>
<reference evidence="13 14" key="1">
    <citation type="submission" date="2018-03" db="EMBL/GenBank/DDBJ databases">
        <authorList>
            <person name="Guldener U."/>
        </authorList>
    </citation>
    <scope>NUCLEOTIDE SEQUENCE [LARGE SCALE GENOMIC DNA]</scope>
    <source>
        <strain evidence="13 14">NBRC100155</strain>
    </source>
</reference>
<dbReference type="GO" id="GO:0016874">
    <property type="term" value="F:ligase activity"/>
    <property type="evidence" value="ECO:0007669"/>
    <property type="project" value="UniProtKB-KW"/>
</dbReference>
<dbReference type="CDD" id="cd16482">
    <property type="entry name" value="RING-H2_UBR1-like"/>
    <property type="match status" value="1"/>
</dbReference>
<dbReference type="Pfam" id="PF02617">
    <property type="entry name" value="ClpS"/>
    <property type="match status" value="1"/>
</dbReference>
<dbReference type="GO" id="GO:0016567">
    <property type="term" value="P:protein ubiquitination"/>
    <property type="evidence" value="ECO:0007669"/>
    <property type="project" value="UniProtKB-UniRule"/>
</dbReference>
<dbReference type="FunFam" id="2.10.110.30:FF:000001">
    <property type="entry name" value="E3 ubiquitin-protein ligase UBR2 isoform 1"/>
    <property type="match status" value="1"/>
</dbReference>
<dbReference type="PROSITE" id="PS51157">
    <property type="entry name" value="ZF_UBR"/>
    <property type="match status" value="1"/>
</dbReference>
<dbReference type="InterPro" id="IPR042065">
    <property type="entry name" value="E3_ELL-like"/>
</dbReference>
<feature type="region of interest" description="Disordered" evidence="11">
    <location>
        <begin position="322"/>
        <end position="349"/>
    </location>
</feature>
<keyword evidence="6 10" id="KW-0833">Ubl conjugation pathway</keyword>
<feature type="zinc finger region" description="UBR-type" evidence="9">
    <location>
        <begin position="141"/>
        <end position="215"/>
    </location>
</feature>
<dbReference type="Gene3D" id="1.10.10.2670">
    <property type="entry name" value="E3 ubiquitin-protein ligase"/>
    <property type="match status" value="1"/>
</dbReference>
<feature type="region of interest" description="Disordered" evidence="11">
    <location>
        <begin position="1326"/>
        <end position="1346"/>
    </location>
</feature>
<dbReference type="PANTHER" id="PTHR21497">
    <property type="entry name" value="UBIQUITIN LIGASE E3 ALPHA-RELATED"/>
    <property type="match status" value="1"/>
</dbReference>
<organism evidence="13 14">
    <name type="scientific">Ustilago trichophora</name>
    <dbReference type="NCBI Taxonomy" id="86804"/>
    <lineage>
        <taxon>Eukaryota</taxon>
        <taxon>Fungi</taxon>
        <taxon>Dikarya</taxon>
        <taxon>Basidiomycota</taxon>
        <taxon>Ustilaginomycotina</taxon>
        <taxon>Ustilaginomycetes</taxon>
        <taxon>Ustilaginales</taxon>
        <taxon>Ustilaginaceae</taxon>
        <taxon>Ustilago</taxon>
    </lineage>
</organism>